<reference evidence="1 2" key="1">
    <citation type="journal article" date="2023" name="Life. Sci Alliance">
        <title>Evolutionary insights into 3D genome organization and epigenetic landscape of Vigna mungo.</title>
        <authorList>
            <person name="Junaid A."/>
            <person name="Singh B."/>
            <person name="Bhatia S."/>
        </authorList>
    </citation>
    <scope>NUCLEOTIDE SEQUENCE [LARGE SCALE GENOMIC DNA]</scope>
    <source>
        <strain evidence="1">Urdbean</strain>
    </source>
</reference>
<evidence type="ECO:0000313" key="2">
    <source>
        <dbReference type="Proteomes" id="UP001374535"/>
    </source>
</evidence>
<dbReference type="Proteomes" id="UP001374535">
    <property type="component" value="Chromosome 3"/>
</dbReference>
<keyword evidence="2" id="KW-1185">Reference proteome</keyword>
<name>A0AAQ3NYR9_VIGMU</name>
<sequence length="146" mass="14976">MLGLAVGEPFEHRSPNFNTISTSLSLKTPFSLGSTTSSILPCLYLFHTQSTKTKSSGIAFGSSGLSPHATSSKSAPNAKTSELGVAFPVLGTSGAKYPNVPTTLVVLGLAPCSYNLANPKSPSLPFSSPSSSTLLAFTSLCITTCS</sequence>
<evidence type="ECO:0000313" key="1">
    <source>
        <dbReference type="EMBL" id="WVZ17875.1"/>
    </source>
</evidence>
<gene>
    <name evidence="1" type="ORF">V8G54_010857</name>
</gene>
<accession>A0AAQ3NYR9</accession>
<organism evidence="1 2">
    <name type="scientific">Vigna mungo</name>
    <name type="common">Black gram</name>
    <name type="synonym">Phaseolus mungo</name>
    <dbReference type="NCBI Taxonomy" id="3915"/>
    <lineage>
        <taxon>Eukaryota</taxon>
        <taxon>Viridiplantae</taxon>
        <taxon>Streptophyta</taxon>
        <taxon>Embryophyta</taxon>
        <taxon>Tracheophyta</taxon>
        <taxon>Spermatophyta</taxon>
        <taxon>Magnoliopsida</taxon>
        <taxon>eudicotyledons</taxon>
        <taxon>Gunneridae</taxon>
        <taxon>Pentapetalae</taxon>
        <taxon>rosids</taxon>
        <taxon>fabids</taxon>
        <taxon>Fabales</taxon>
        <taxon>Fabaceae</taxon>
        <taxon>Papilionoideae</taxon>
        <taxon>50 kb inversion clade</taxon>
        <taxon>NPAAA clade</taxon>
        <taxon>indigoferoid/millettioid clade</taxon>
        <taxon>Phaseoleae</taxon>
        <taxon>Vigna</taxon>
    </lineage>
</organism>
<dbReference type="EMBL" id="CP144698">
    <property type="protein sequence ID" value="WVZ17875.1"/>
    <property type="molecule type" value="Genomic_DNA"/>
</dbReference>
<dbReference type="AlphaFoldDB" id="A0AAQ3NYR9"/>
<protein>
    <submittedName>
        <fullName evidence="1">Uncharacterized protein</fullName>
    </submittedName>
</protein>
<proteinExistence type="predicted"/>